<keyword evidence="4" id="KW-1185">Reference proteome</keyword>
<protein>
    <submittedName>
        <fullName evidence="3">Uncharacterized protein</fullName>
    </submittedName>
</protein>
<feature type="region of interest" description="Disordered" evidence="1">
    <location>
        <begin position="131"/>
        <end position="150"/>
    </location>
</feature>
<feature type="region of interest" description="Disordered" evidence="1">
    <location>
        <begin position="1"/>
        <end position="21"/>
    </location>
</feature>
<name>A0A8S1TCM0_PAROT</name>
<evidence type="ECO:0000256" key="2">
    <source>
        <dbReference type="SAM" id="Phobius"/>
    </source>
</evidence>
<reference evidence="3" key="1">
    <citation type="submission" date="2021-01" db="EMBL/GenBank/DDBJ databases">
        <authorList>
            <consortium name="Genoscope - CEA"/>
            <person name="William W."/>
        </authorList>
    </citation>
    <scope>NUCLEOTIDE SEQUENCE</scope>
</reference>
<dbReference type="EMBL" id="CAJJDP010000022">
    <property type="protein sequence ID" value="CAD8149417.1"/>
    <property type="molecule type" value="Genomic_DNA"/>
</dbReference>
<feature type="compositionally biased region" description="Basic and acidic residues" evidence="1">
    <location>
        <begin position="1"/>
        <end position="10"/>
    </location>
</feature>
<keyword evidence="2" id="KW-0472">Membrane</keyword>
<organism evidence="3 4">
    <name type="scientific">Paramecium octaurelia</name>
    <dbReference type="NCBI Taxonomy" id="43137"/>
    <lineage>
        <taxon>Eukaryota</taxon>
        <taxon>Sar</taxon>
        <taxon>Alveolata</taxon>
        <taxon>Ciliophora</taxon>
        <taxon>Intramacronucleata</taxon>
        <taxon>Oligohymenophorea</taxon>
        <taxon>Peniculida</taxon>
        <taxon>Parameciidae</taxon>
        <taxon>Paramecium</taxon>
    </lineage>
</organism>
<feature type="transmembrane region" description="Helical" evidence="2">
    <location>
        <begin position="450"/>
        <end position="468"/>
    </location>
</feature>
<evidence type="ECO:0000313" key="3">
    <source>
        <dbReference type="EMBL" id="CAD8149417.1"/>
    </source>
</evidence>
<sequence>MKSERIEQRKRSSSRQSPISFPLRPQERICKTLIAHHLNLPLISSNQVVRQGVERKFRIFQHDEEYNHLKTVCEINENQRHQPILSLYTDPDGISSPKDNILIENYIKSKQQRYDQLIESNLDTLRNLEGNSQKMYKDKDQQQTSRQTEINNQSFYSRPFRMHTVEVRAKITPEKQENNQVFFKQNFEHKKNHSRQIQKTVDVDRNIDLSLKDSDTADGQTIILRKSRPSVQNQIWDNLNLFKKEEAKPQLKIRNRRLRIVVFVVIAVLGLSKKYKKIFQERQIAREHFQMQQGPHLKYINFFGIKQHKLQFRKFVDSLLQKIIMIQKDQKYIKECKTIQREKDNIRKDAQKQRLCFFIKLILQDLELITRKNVVPGFIHHFLNLSLFSGKTTQTSQFVANRTKFYSKTVHSLTSEQKLLIALEFLIFTIIIPNLLDIANELDQTNKDSFLITLFHFIGIIGVLMIIFTKHFERKFEKINGSNVKPVQRVIHLKKNEQGLPCVATFSISDTIDQDEKKIIQGGFEYAGILELFEQKPYWSEKVSNQFNKIAKNIGELIDITNVS</sequence>
<dbReference type="OrthoDB" id="294709at2759"/>
<comment type="caution">
    <text evidence="3">The sequence shown here is derived from an EMBL/GenBank/DDBJ whole genome shotgun (WGS) entry which is preliminary data.</text>
</comment>
<keyword evidence="2" id="KW-1133">Transmembrane helix</keyword>
<proteinExistence type="predicted"/>
<keyword evidence="2" id="KW-0812">Transmembrane</keyword>
<evidence type="ECO:0000256" key="1">
    <source>
        <dbReference type="SAM" id="MobiDB-lite"/>
    </source>
</evidence>
<evidence type="ECO:0000313" key="4">
    <source>
        <dbReference type="Proteomes" id="UP000683925"/>
    </source>
</evidence>
<gene>
    <name evidence="3" type="ORF">POCTA_138.1.T0220220</name>
</gene>
<feature type="transmembrane region" description="Helical" evidence="2">
    <location>
        <begin position="419"/>
        <end position="438"/>
    </location>
</feature>
<dbReference type="AlphaFoldDB" id="A0A8S1TCM0"/>
<accession>A0A8S1TCM0</accession>
<dbReference type="Proteomes" id="UP000683925">
    <property type="component" value="Unassembled WGS sequence"/>
</dbReference>
<dbReference type="OMA" id="NQIWDNL"/>